<dbReference type="Pfam" id="PF07702">
    <property type="entry name" value="UTRA"/>
    <property type="match status" value="1"/>
</dbReference>
<dbReference type="Pfam" id="PF00392">
    <property type="entry name" value="GntR"/>
    <property type="match status" value="1"/>
</dbReference>
<dbReference type="SUPFAM" id="SSF64288">
    <property type="entry name" value="Chorismate lyase-like"/>
    <property type="match status" value="1"/>
</dbReference>
<dbReference type="InterPro" id="IPR050679">
    <property type="entry name" value="Bact_HTH_transcr_reg"/>
</dbReference>
<evidence type="ECO:0000259" key="4">
    <source>
        <dbReference type="PROSITE" id="PS50949"/>
    </source>
</evidence>
<dbReference type="SMART" id="SM00866">
    <property type="entry name" value="UTRA"/>
    <property type="match status" value="1"/>
</dbReference>
<keyword evidence="2" id="KW-0238">DNA-binding</keyword>
<dbReference type="InterPro" id="IPR011663">
    <property type="entry name" value="UTRA"/>
</dbReference>
<dbReference type="InterPro" id="IPR036390">
    <property type="entry name" value="WH_DNA-bd_sf"/>
</dbReference>
<name>A0ABU4FA89_9ACTN</name>
<gene>
    <name evidence="5" type="ORF">R5A26_16245</name>
</gene>
<dbReference type="Proteomes" id="UP001187346">
    <property type="component" value="Unassembled WGS sequence"/>
</dbReference>
<protein>
    <submittedName>
        <fullName evidence="5">GntR family transcriptional regulator</fullName>
    </submittedName>
</protein>
<keyword evidence="3" id="KW-0804">Transcription</keyword>
<dbReference type="SMART" id="SM00345">
    <property type="entry name" value="HTH_GNTR"/>
    <property type="match status" value="1"/>
</dbReference>
<dbReference type="Gene3D" id="1.10.10.10">
    <property type="entry name" value="Winged helix-like DNA-binding domain superfamily/Winged helix DNA-binding domain"/>
    <property type="match status" value="1"/>
</dbReference>
<keyword evidence="1" id="KW-0805">Transcription regulation</keyword>
<dbReference type="RefSeq" id="WP_317771798.1">
    <property type="nucleotide sequence ID" value="NZ_JAWMAJ010000046.1"/>
</dbReference>
<evidence type="ECO:0000256" key="2">
    <source>
        <dbReference type="ARBA" id="ARBA00023125"/>
    </source>
</evidence>
<dbReference type="PROSITE" id="PS50949">
    <property type="entry name" value="HTH_GNTR"/>
    <property type="match status" value="1"/>
</dbReference>
<evidence type="ECO:0000313" key="5">
    <source>
        <dbReference type="EMBL" id="MDV7217503.1"/>
    </source>
</evidence>
<feature type="domain" description="HTH gntR-type" evidence="4">
    <location>
        <begin position="16"/>
        <end position="84"/>
    </location>
</feature>
<dbReference type="PRINTS" id="PR00035">
    <property type="entry name" value="HTHGNTR"/>
</dbReference>
<dbReference type="InterPro" id="IPR036388">
    <property type="entry name" value="WH-like_DNA-bd_sf"/>
</dbReference>
<keyword evidence="6" id="KW-1185">Reference proteome</keyword>
<proteinExistence type="predicted"/>
<evidence type="ECO:0000256" key="3">
    <source>
        <dbReference type="ARBA" id="ARBA00023163"/>
    </source>
</evidence>
<dbReference type="EMBL" id="JAWMAJ010000046">
    <property type="protein sequence ID" value="MDV7217503.1"/>
    <property type="molecule type" value="Genomic_DNA"/>
</dbReference>
<evidence type="ECO:0000256" key="1">
    <source>
        <dbReference type="ARBA" id="ARBA00023015"/>
    </source>
</evidence>
<evidence type="ECO:0000313" key="6">
    <source>
        <dbReference type="Proteomes" id="UP001187346"/>
    </source>
</evidence>
<organism evidence="5 6">
    <name type="scientific">Streptomyces prunicolor</name>
    <dbReference type="NCBI Taxonomy" id="67348"/>
    <lineage>
        <taxon>Bacteria</taxon>
        <taxon>Bacillati</taxon>
        <taxon>Actinomycetota</taxon>
        <taxon>Actinomycetes</taxon>
        <taxon>Kitasatosporales</taxon>
        <taxon>Streptomycetaceae</taxon>
        <taxon>Streptomyces</taxon>
    </lineage>
</organism>
<reference evidence="5 6" key="1">
    <citation type="submission" date="2023-10" db="EMBL/GenBank/DDBJ databases">
        <title>Characterization of rhizosphere-enriched actinobacteria from wheat plants lab-grown on chernevaya soil.</title>
        <authorList>
            <person name="Tikhonova E.N."/>
            <person name="Konopkin A."/>
            <person name="Kravchenko I.K."/>
        </authorList>
    </citation>
    <scope>NUCLEOTIDE SEQUENCE [LARGE SCALE GENOMIC DNA]</scope>
    <source>
        <strain evidence="5 6">RR29</strain>
    </source>
</reference>
<comment type="caution">
    <text evidence="5">The sequence shown here is derived from an EMBL/GenBank/DDBJ whole genome shotgun (WGS) entry which is preliminary data.</text>
</comment>
<dbReference type="Gene3D" id="3.40.1410.10">
    <property type="entry name" value="Chorismate lyase-like"/>
    <property type="match status" value="1"/>
</dbReference>
<sequence>MSGPNGAQAINRISAEPYYLQLAERIRDQISTGAIAVGERLSSEGELATTWSLSRATIREALRLLGEEGWVARIARRGAFASMPPRRGWLLQGREGFFENEVAGHQRRVTTQVLRAERTTLPASSVEALHIAPGSDGYILERLRRLDGEVALFSANYLPPSVGELVSRSDVPAGEGSLNHTLSEGGYTVAGASRTVEAVTARGKVADLLQVPDGAPLLKVKSTSWDTRLVPFEHHEVWVRSDVVHVEIQVGAPAPTRTASPSPEIGRIVSP</sequence>
<accession>A0ABU4FA89</accession>
<dbReference type="InterPro" id="IPR000524">
    <property type="entry name" value="Tscrpt_reg_HTH_GntR"/>
</dbReference>
<dbReference type="CDD" id="cd07377">
    <property type="entry name" value="WHTH_GntR"/>
    <property type="match status" value="1"/>
</dbReference>
<dbReference type="PANTHER" id="PTHR44846">
    <property type="entry name" value="MANNOSYL-D-GLYCERATE TRANSPORT/METABOLISM SYSTEM REPRESSOR MNGR-RELATED"/>
    <property type="match status" value="1"/>
</dbReference>
<dbReference type="PANTHER" id="PTHR44846:SF1">
    <property type="entry name" value="MANNOSYL-D-GLYCERATE TRANSPORT_METABOLISM SYSTEM REPRESSOR MNGR-RELATED"/>
    <property type="match status" value="1"/>
</dbReference>
<dbReference type="SUPFAM" id="SSF46785">
    <property type="entry name" value="Winged helix' DNA-binding domain"/>
    <property type="match status" value="1"/>
</dbReference>
<dbReference type="InterPro" id="IPR028978">
    <property type="entry name" value="Chorismate_lyase_/UTRA_dom_sf"/>
</dbReference>